<keyword evidence="2" id="KW-1185">Reference proteome</keyword>
<gene>
    <name evidence="1" type="ORF">SLU01_09950</name>
</gene>
<dbReference type="EMBL" id="BJYL01000012">
    <property type="protein sequence ID" value="GEN82683.1"/>
    <property type="molecule type" value="Genomic_DNA"/>
</dbReference>
<proteinExistence type="predicted"/>
<reference evidence="1 2" key="1">
    <citation type="submission" date="2019-07" db="EMBL/GenBank/DDBJ databases">
        <title>Whole genome shotgun sequence of Sporosarcina luteola NBRC 105378.</title>
        <authorList>
            <person name="Hosoyama A."/>
            <person name="Uohara A."/>
            <person name="Ohji S."/>
            <person name="Ichikawa N."/>
        </authorList>
    </citation>
    <scope>NUCLEOTIDE SEQUENCE [LARGE SCALE GENOMIC DNA]</scope>
    <source>
        <strain evidence="1 2">NBRC 105378</strain>
    </source>
</reference>
<name>A0A511Z5F8_9BACL</name>
<dbReference type="RefSeq" id="WP_147055940.1">
    <property type="nucleotide sequence ID" value="NZ_BJYL01000012.1"/>
</dbReference>
<evidence type="ECO:0000313" key="2">
    <source>
        <dbReference type="Proteomes" id="UP000321901"/>
    </source>
</evidence>
<dbReference type="OrthoDB" id="2437085at2"/>
<comment type="caution">
    <text evidence="1">The sequence shown here is derived from an EMBL/GenBank/DDBJ whole genome shotgun (WGS) entry which is preliminary data.</text>
</comment>
<protein>
    <recommendedName>
        <fullName evidence="3">rRNA methyltransferase</fullName>
    </recommendedName>
</protein>
<dbReference type="AlphaFoldDB" id="A0A511Z5F8"/>
<dbReference type="Proteomes" id="UP000321901">
    <property type="component" value="Unassembled WGS sequence"/>
</dbReference>
<evidence type="ECO:0000313" key="1">
    <source>
        <dbReference type="EMBL" id="GEN82683.1"/>
    </source>
</evidence>
<organism evidence="1 2">
    <name type="scientific">Sporosarcina luteola</name>
    <dbReference type="NCBI Taxonomy" id="582850"/>
    <lineage>
        <taxon>Bacteria</taxon>
        <taxon>Bacillati</taxon>
        <taxon>Bacillota</taxon>
        <taxon>Bacilli</taxon>
        <taxon>Bacillales</taxon>
        <taxon>Caryophanaceae</taxon>
        <taxon>Sporosarcina</taxon>
    </lineage>
</organism>
<sequence>MWKVVNGKLKQTSDTDRVKFRTNISKAILNNLNKLAEENDTHTNYLLESGLLHVLKQDVISYNKDLRPKDRVQYKTTYDKELLAEIKKIAKQNNIFINDLIEYSIQFINVEETKGRGYRYRIEK</sequence>
<accession>A0A511Z5F8</accession>
<evidence type="ECO:0008006" key="3">
    <source>
        <dbReference type="Google" id="ProtNLM"/>
    </source>
</evidence>